<reference evidence="3" key="1">
    <citation type="journal article" date="2021" name="Gut Microbes">
        <title>A synthetic consortium of 100 gut commensals modulates the composition and function in a colon model of the microbiome of elderly subjects.</title>
        <authorList>
            <person name="Perez M."/>
            <person name="Ntemiri A."/>
            <person name="Tan H."/>
            <person name="Harris H.M.B."/>
            <person name="Roager H.M."/>
            <person name="Ribiere C."/>
            <person name="O'Toole P.W."/>
        </authorList>
    </citation>
    <scope>NUCLEOTIDE SEQUENCE</scope>
    <source>
        <strain evidence="3">MCC335</strain>
    </source>
</reference>
<accession>A0AA41FDP3</accession>
<dbReference type="InterPro" id="IPR029044">
    <property type="entry name" value="Nucleotide-diphossugar_trans"/>
</dbReference>
<dbReference type="Proteomes" id="UP000708338">
    <property type="component" value="Unassembled WGS sequence"/>
</dbReference>
<evidence type="ECO:0000313" key="3">
    <source>
        <dbReference type="EMBL" id="MBT9809536.1"/>
    </source>
</evidence>
<dbReference type="PANTHER" id="PTHR22916:SF3">
    <property type="entry name" value="UDP-GLCNAC:BETAGAL BETA-1,3-N-ACETYLGLUCOSAMINYLTRANSFERASE-LIKE PROTEIN 1"/>
    <property type="match status" value="1"/>
</dbReference>
<feature type="domain" description="Glycosyltransferase 2-like" evidence="1">
    <location>
        <begin position="7"/>
        <end position="154"/>
    </location>
</feature>
<sequence>MKMPKVSIVIPIYNAEKYLRQCLNSIVDQTLRDIEIICVNDGSTDNSLKIAQEYAEKDNRIIVISKPNAGYGHSMNMGLDIATGEYFGIVDADDYILPDMYETLYEYAVKDDLDLVRGAYYKFYISNGIEKRTYWNSMGKQYRDVVYCPRKCSDFFMSAVLTPSGIYKMDFIRSNGIRYNETPGAAFQDQGFWFKTHLLANRVLFIDRAFYLYRFDNPNSSIYSKSGLEVMSNEYDQIKVFVDNHPELKYISVPFYWKARFLNCQLIYSRLINDINDVSVRPLSKPFIEADAIGELDTSLMATSTIDSIYELINTPKKFCRKLKVATAYSLYNEHIQRELEGIEKGQFYKLQWYWKRFGIKFALYISSKKLVYIVKGLIKKKIKIIAAKYFSLKARINPNYLKNKKLESQLLEFFASQNDYKYRTDQMFWWSINRPNETLSETKQRFFLNMPKAEGSLRFRQNEYVAVLVELKKILDENNILFWLMGGTMVGALRHNGFIPWDDDIDISMMYKDKEKLFELIRQSNTLCIDEVYWCGNTVLRCPRVKFKDTSRIGLVDIFFWETATEEPTGFKALWRKRNICSEKMNREYQKLKPKLHYLYNGEPITDSHDAKLLETIFNQNRKQCVEMCGTGGSTIYGAIDMWFQAGNWLAVYAKEDVFPMRNVQFEGTIYQSPCSSEKFLTDQYGDWQAIPNNVSPSHGG</sequence>
<evidence type="ECO:0000259" key="2">
    <source>
        <dbReference type="Pfam" id="PF04991"/>
    </source>
</evidence>
<dbReference type="GO" id="GO:0009100">
    <property type="term" value="P:glycoprotein metabolic process"/>
    <property type="evidence" value="ECO:0007669"/>
    <property type="project" value="UniProtKB-ARBA"/>
</dbReference>
<dbReference type="InterPro" id="IPR007074">
    <property type="entry name" value="LicD/FKTN/FKRP_NTP_transf"/>
</dbReference>
<evidence type="ECO:0000313" key="4">
    <source>
        <dbReference type="Proteomes" id="UP000708338"/>
    </source>
</evidence>
<proteinExistence type="predicted"/>
<protein>
    <submittedName>
        <fullName evidence="3">Glycosyltransferase</fullName>
    </submittedName>
</protein>
<dbReference type="Pfam" id="PF00535">
    <property type="entry name" value="Glycos_transf_2"/>
    <property type="match status" value="1"/>
</dbReference>
<dbReference type="PANTHER" id="PTHR22916">
    <property type="entry name" value="GLYCOSYLTRANSFERASE"/>
    <property type="match status" value="1"/>
</dbReference>
<feature type="domain" description="LicD/FKTN/FKRP nucleotidyltransferase" evidence="2">
    <location>
        <begin position="478"/>
        <end position="687"/>
    </location>
</feature>
<gene>
    <name evidence="3" type="ORF">GPL26_07735</name>
</gene>
<dbReference type="GO" id="GO:0016758">
    <property type="term" value="F:hexosyltransferase activity"/>
    <property type="evidence" value="ECO:0007669"/>
    <property type="project" value="UniProtKB-ARBA"/>
</dbReference>
<dbReference type="Gene3D" id="3.90.550.10">
    <property type="entry name" value="Spore Coat Polysaccharide Biosynthesis Protein SpsA, Chain A"/>
    <property type="match status" value="1"/>
</dbReference>
<dbReference type="InterPro" id="IPR001173">
    <property type="entry name" value="Glyco_trans_2-like"/>
</dbReference>
<dbReference type="AlphaFoldDB" id="A0AA41FDP3"/>
<dbReference type="CDD" id="cd00761">
    <property type="entry name" value="Glyco_tranf_GTA_type"/>
    <property type="match status" value="1"/>
</dbReference>
<dbReference type="SUPFAM" id="SSF53448">
    <property type="entry name" value="Nucleotide-diphospho-sugar transferases"/>
    <property type="match status" value="1"/>
</dbReference>
<dbReference type="Pfam" id="PF04991">
    <property type="entry name" value="LicD"/>
    <property type="match status" value="1"/>
</dbReference>
<dbReference type="EMBL" id="WQPS01000006">
    <property type="protein sequence ID" value="MBT9809536.1"/>
    <property type="molecule type" value="Genomic_DNA"/>
</dbReference>
<organism evidence="3 4">
    <name type="scientific">Enterocloster citroniae</name>
    <dbReference type="NCBI Taxonomy" id="358743"/>
    <lineage>
        <taxon>Bacteria</taxon>
        <taxon>Bacillati</taxon>
        <taxon>Bacillota</taxon>
        <taxon>Clostridia</taxon>
        <taxon>Lachnospirales</taxon>
        <taxon>Lachnospiraceae</taxon>
        <taxon>Enterocloster</taxon>
    </lineage>
</organism>
<comment type="caution">
    <text evidence="3">The sequence shown here is derived from an EMBL/GenBank/DDBJ whole genome shotgun (WGS) entry which is preliminary data.</text>
</comment>
<evidence type="ECO:0000259" key="1">
    <source>
        <dbReference type="Pfam" id="PF00535"/>
    </source>
</evidence>
<dbReference type="RefSeq" id="WP_215630003.1">
    <property type="nucleotide sequence ID" value="NZ_WQPS01000006.1"/>
</dbReference>
<name>A0AA41FDP3_9FIRM</name>